<protein>
    <submittedName>
        <fullName evidence="2">Uncharacterized protein</fullName>
    </submittedName>
</protein>
<reference evidence="2 3" key="1">
    <citation type="submission" date="2022-10" db="EMBL/GenBank/DDBJ databases">
        <title>Draft genome sequence of Streptomyces sp. YSPA8.</title>
        <authorList>
            <person name="Moriuchi R."/>
            <person name="Dohra H."/>
            <person name="Yamamura H."/>
            <person name="Kodani S."/>
        </authorList>
    </citation>
    <scope>NUCLEOTIDE SEQUENCE [LARGE SCALE GENOMIC DNA]</scope>
    <source>
        <strain evidence="2 3">YSPA8</strain>
    </source>
</reference>
<evidence type="ECO:0000313" key="2">
    <source>
        <dbReference type="EMBL" id="GLF95501.1"/>
    </source>
</evidence>
<dbReference type="EMBL" id="BSBI01000005">
    <property type="protein sequence ID" value="GLF95501.1"/>
    <property type="molecule type" value="Genomic_DNA"/>
</dbReference>
<sequence>MGADQAVDDGEAESRAPARRTAARTVRAVEALEDPLLFLGRQTRARVLDLDDGLVLRRADADADADGAAGRGVVQRVADQVGDDLPQSCLVRGPARAGTRLEKSPWAMAAAVSSMRVSGRSPERTGSRPAGRVCREGLPRVAPGMRNGDLESVEGAGFGGRSRGPASDGVAALSQSDIAASGEFLGVS</sequence>
<dbReference type="Proteomes" id="UP001291653">
    <property type="component" value="Unassembled WGS sequence"/>
</dbReference>
<feature type="region of interest" description="Disordered" evidence="1">
    <location>
        <begin position="117"/>
        <end position="172"/>
    </location>
</feature>
<evidence type="ECO:0000313" key="3">
    <source>
        <dbReference type="Proteomes" id="UP001291653"/>
    </source>
</evidence>
<gene>
    <name evidence="2" type="ORF">SYYSPA8_14410</name>
</gene>
<feature type="region of interest" description="Disordered" evidence="1">
    <location>
        <begin position="1"/>
        <end position="22"/>
    </location>
</feature>
<name>A0ABQ5NYS2_9ACTN</name>
<evidence type="ECO:0000256" key="1">
    <source>
        <dbReference type="SAM" id="MobiDB-lite"/>
    </source>
</evidence>
<accession>A0ABQ5NYS2</accession>
<feature type="compositionally biased region" description="Acidic residues" evidence="1">
    <location>
        <begin position="1"/>
        <end position="11"/>
    </location>
</feature>
<keyword evidence="3" id="KW-1185">Reference proteome</keyword>
<comment type="caution">
    <text evidence="2">The sequence shown here is derived from an EMBL/GenBank/DDBJ whole genome shotgun (WGS) entry which is preliminary data.</text>
</comment>
<organism evidence="2 3">
    <name type="scientific">Streptomyces yaizuensis</name>
    <dbReference type="NCBI Taxonomy" id="2989713"/>
    <lineage>
        <taxon>Bacteria</taxon>
        <taxon>Bacillati</taxon>
        <taxon>Actinomycetota</taxon>
        <taxon>Actinomycetes</taxon>
        <taxon>Kitasatosporales</taxon>
        <taxon>Streptomycetaceae</taxon>
        <taxon>Streptomyces</taxon>
    </lineage>
</organism>
<proteinExistence type="predicted"/>